<dbReference type="RefSeq" id="WP_183394556.1">
    <property type="nucleotide sequence ID" value="NZ_JACIDR010000002.1"/>
</dbReference>
<dbReference type="InterPro" id="IPR027266">
    <property type="entry name" value="TrmE/GcvT-like"/>
</dbReference>
<evidence type="ECO:0000259" key="1">
    <source>
        <dbReference type="Pfam" id="PF01571"/>
    </source>
</evidence>
<protein>
    <submittedName>
        <fullName evidence="2">Sarcosine oxidase subunit gamma</fullName>
        <ecNumber evidence="2">1.5.3.1</ecNumber>
    </submittedName>
</protein>
<dbReference type="EC" id="1.5.3.1" evidence="2"/>
<dbReference type="EMBL" id="JACIDR010000002">
    <property type="protein sequence ID" value="MBB3972666.1"/>
    <property type="molecule type" value="Genomic_DNA"/>
</dbReference>
<comment type="caution">
    <text evidence="2">The sequence shown here is derived from an EMBL/GenBank/DDBJ whole genome shotgun (WGS) entry which is preliminary data.</text>
</comment>
<dbReference type="Gene3D" id="3.30.1360.120">
    <property type="entry name" value="Probable tRNA modification gtpase trme, domain 1"/>
    <property type="match status" value="1"/>
</dbReference>
<gene>
    <name evidence="2" type="ORF">GGR24_001323</name>
</gene>
<dbReference type="Pfam" id="PF01571">
    <property type="entry name" value="GCV_T"/>
    <property type="match status" value="1"/>
</dbReference>
<evidence type="ECO:0000313" key="3">
    <source>
        <dbReference type="Proteomes" id="UP000528964"/>
    </source>
</evidence>
<reference evidence="2 3" key="1">
    <citation type="submission" date="2020-08" db="EMBL/GenBank/DDBJ databases">
        <title>Genomic Encyclopedia of Type Strains, Phase IV (KMG-IV): sequencing the most valuable type-strain genomes for metagenomic binning, comparative biology and taxonomic classification.</title>
        <authorList>
            <person name="Goeker M."/>
        </authorList>
    </citation>
    <scope>NUCLEOTIDE SEQUENCE [LARGE SCALE GENOMIC DNA]</scope>
    <source>
        <strain evidence="2 3">DSM 25481</strain>
    </source>
</reference>
<organism evidence="2 3">
    <name type="scientific">Hansschlegelia beijingensis</name>
    <dbReference type="NCBI Taxonomy" id="1133344"/>
    <lineage>
        <taxon>Bacteria</taxon>
        <taxon>Pseudomonadati</taxon>
        <taxon>Pseudomonadota</taxon>
        <taxon>Alphaproteobacteria</taxon>
        <taxon>Hyphomicrobiales</taxon>
        <taxon>Methylopilaceae</taxon>
        <taxon>Hansschlegelia</taxon>
    </lineage>
</organism>
<dbReference type="Gene3D" id="3.30.70.1520">
    <property type="entry name" value="Heterotetrameric sarcosine oxidase"/>
    <property type="match status" value="1"/>
</dbReference>
<dbReference type="Proteomes" id="UP000528964">
    <property type="component" value="Unassembled WGS sequence"/>
</dbReference>
<dbReference type="GO" id="GO:0008115">
    <property type="term" value="F:sarcosine oxidase activity"/>
    <property type="evidence" value="ECO:0007669"/>
    <property type="project" value="UniProtKB-EC"/>
</dbReference>
<keyword evidence="2" id="KW-0560">Oxidoreductase</keyword>
<sequence length="192" mass="19950">MAETLVARSALRAHVAPPAAPAGAPGFTLREVPDLTLASVAALKGREAELAEAVRAAYGLDLPQGPKRVASGPVAFVGAGPGKWLAVSSAATDFSALPAAVADQSDGRSAFRLAGPKARETLATLIQVDLHPRAFGAGDVALTHAASIAVTLWQLDDEPSYEILMFRTYAATLWRWIVEAGRSRGVEARLAG</sequence>
<feature type="domain" description="GCVT N-terminal" evidence="1">
    <location>
        <begin position="99"/>
        <end position="187"/>
    </location>
</feature>
<name>A0A7W6CX13_9HYPH</name>
<keyword evidence="3" id="KW-1185">Reference proteome</keyword>
<dbReference type="InterPro" id="IPR006222">
    <property type="entry name" value="GCVT_N"/>
</dbReference>
<dbReference type="AlphaFoldDB" id="A0A7W6CX13"/>
<accession>A0A7W6CX13</accession>
<proteinExistence type="predicted"/>
<evidence type="ECO:0000313" key="2">
    <source>
        <dbReference type="EMBL" id="MBB3972666.1"/>
    </source>
</evidence>
<dbReference type="SUPFAM" id="SSF103025">
    <property type="entry name" value="Folate-binding domain"/>
    <property type="match status" value="1"/>
</dbReference>